<evidence type="ECO:0000313" key="2">
    <source>
        <dbReference type="EMBL" id="SNB71397.1"/>
    </source>
</evidence>
<reference evidence="2 3" key="1">
    <citation type="submission" date="2017-06" db="EMBL/GenBank/DDBJ databases">
        <authorList>
            <person name="Kim H.J."/>
            <person name="Triplett B.A."/>
        </authorList>
    </citation>
    <scope>NUCLEOTIDE SEQUENCE [LARGE SCALE GENOMIC DNA]</scope>
    <source>
        <strain evidence="2 3">B29T1</strain>
    </source>
</reference>
<keyword evidence="3" id="KW-1185">Reference proteome</keyword>
<evidence type="ECO:0000313" key="3">
    <source>
        <dbReference type="Proteomes" id="UP000197065"/>
    </source>
</evidence>
<organism evidence="2 3">
    <name type="scientific">Arboricoccus pini</name>
    <dbReference type="NCBI Taxonomy" id="1963835"/>
    <lineage>
        <taxon>Bacteria</taxon>
        <taxon>Pseudomonadati</taxon>
        <taxon>Pseudomonadota</taxon>
        <taxon>Alphaproteobacteria</taxon>
        <taxon>Geminicoccales</taxon>
        <taxon>Geminicoccaceae</taxon>
        <taxon>Arboricoccus</taxon>
    </lineage>
</organism>
<proteinExistence type="predicted"/>
<accession>A0A212RGB9</accession>
<dbReference type="Proteomes" id="UP000197065">
    <property type="component" value="Unassembled WGS sequence"/>
</dbReference>
<name>A0A212RGB9_9PROT</name>
<sequence length="94" mass="10515">MMEEDDEAYETLMAARLLLVERLIDANSHRLALESRRAGLELELGAPGADKVHALHQARLIEVRQALDKLETEQARLKEELQAVVERLDGAALS</sequence>
<keyword evidence="1" id="KW-0175">Coiled coil</keyword>
<gene>
    <name evidence="2" type="ORF">SAMN07250955_108115</name>
</gene>
<dbReference type="EMBL" id="FYEH01000008">
    <property type="protein sequence ID" value="SNB71397.1"/>
    <property type="molecule type" value="Genomic_DNA"/>
</dbReference>
<dbReference type="AlphaFoldDB" id="A0A212RGB9"/>
<feature type="coiled-coil region" evidence="1">
    <location>
        <begin position="53"/>
        <end position="87"/>
    </location>
</feature>
<protein>
    <submittedName>
        <fullName evidence="2">Uncharacterized protein</fullName>
    </submittedName>
</protein>
<evidence type="ECO:0000256" key="1">
    <source>
        <dbReference type="SAM" id="Coils"/>
    </source>
</evidence>